<feature type="compositionally biased region" description="Basic and acidic residues" evidence="1">
    <location>
        <begin position="83"/>
        <end position="101"/>
    </location>
</feature>
<feature type="compositionally biased region" description="Low complexity" evidence="1">
    <location>
        <begin position="27"/>
        <end position="36"/>
    </location>
</feature>
<feature type="non-terminal residue" evidence="2">
    <location>
        <position position="327"/>
    </location>
</feature>
<protein>
    <submittedName>
        <fullName evidence="2">Tricarboxylate transport protein TctC</fullName>
    </submittedName>
</protein>
<proteinExistence type="predicted"/>
<feature type="compositionally biased region" description="Basic residues" evidence="1">
    <location>
        <begin position="158"/>
        <end position="168"/>
    </location>
</feature>
<feature type="region of interest" description="Disordered" evidence="1">
    <location>
        <begin position="257"/>
        <end position="327"/>
    </location>
</feature>
<feature type="compositionally biased region" description="Basic residues" evidence="1">
    <location>
        <begin position="13"/>
        <end position="22"/>
    </location>
</feature>
<feature type="compositionally biased region" description="Basic and acidic residues" evidence="1">
    <location>
        <begin position="127"/>
        <end position="139"/>
    </location>
</feature>
<name>A0A6J4IQ92_9PROT</name>
<feature type="region of interest" description="Disordered" evidence="1">
    <location>
        <begin position="1"/>
        <end position="223"/>
    </location>
</feature>
<dbReference type="EMBL" id="CADCTL010000168">
    <property type="protein sequence ID" value="CAA9256927.1"/>
    <property type="molecule type" value="Genomic_DNA"/>
</dbReference>
<feature type="compositionally biased region" description="Low complexity" evidence="1">
    <location>
        <begin position="273"/>
        <end position="292"/>
    </location>
</feature>
<feature type="non-terminal residue" evidence="2">
    <location>
        <position position="1"/>
    </location>
</feature>
<dbReference type="AlphaFoldDB" id="A0A6J4IQ92"/>
<gene>
    <name evidence="2" type="ORF">AVDCRST_MAG04-2363</name>
</gene>
<evidence type="ECO:0000313" key="2">
    <source>
        <dbReference type="EMBL" id="CAA9256927.1"/>
    </source>
</evidence>
<reference evidence="2" key="1">
    <citation type="submission" date="2020-02" db="EMBL/GenBank/DDBJ databases">
        <authorList>
            <person name="Meier V. D."/>
        </authorList>
    </citation>
    <scope>NUCLEOTIDE SEQUENCE</scope>
    <source>
        <strain evidence="2">AVDCRST_MAG04</strain>
    </source>
</reference>
<feature type="compositionally biased region" description="Basic and acidic residues" evidence="1">
    <location>
        <begin position="263"/>
        <end position="272"/>
    </location>
</feature>
<evidence type="ECO:0000256" key="1">
    <source>
        <dbReference type="SAM" id="MobiDB-lite"/>
    </source>
</evidence>
<sequence length="327" mass="35653">GTDRCPDWAARSGPRRRGRRAGGARPGPGQVPGAADPPRHPLAARRLGRRATPLARRTRRPQARPEHRGGEPPRRVRHHGRRATHDPDPAGRLHHQPDAPVDHPAALHRAQPALGPRGGLLPHHRPDRLVVRGRREGGRPDQVLGRLPGLRPREPRAPHLRHQRHRHHQPPDHGGAFGAREDRAGPRALPLLQRGRGGRRVRRGDERGRQLRLGTARGRRSAPAALRLDGRALPALPDRADAEGAGLRDGRHLALRPVGAEGHGPRRGEGPARRAQGRAVRPGQRRGAGAIRHAARILRHGGLPRLRAAPGGVRARHGAAPQPPHRL</sequence>
<feature type="compositionally biased region" description="Basic and acidic residues" evidence="1">
    <location>
        <begin position="63"/>
        <end position="74"/>
    </location>
</feature>
<organism evidence="2">
    <name type="scientific">uncultured Acetobacteraceae bacterium</name>
    <dbReference type="NCBI Taxonomy" id="169975"/>
    <lineage>
        <taxon>Bacteria</taxon>
        <taxon>Pseudomonadati</taxon>
        <taxon>Pseudomonadota</taxon>
        <taxon>Alphaproteobacteria</taxon>
        <taxon>Acetobacterales</taxon>
        <taxon>Acetobacteraceae</taxon>
        <taxon>environmental samples</taxon>
    </lineage>
</organism>
<accession>A0A6J4IQ92</accession>